<name>A0A3Q0JBA7_DIACI</name>
<accession>A0A3Q0JBA7</accession>
<dbReference type="Proteomes" id="UP000079169">
    <property type="component" value="Unplaced"/>
</dbReference>
<organism evidence="1 2">
    <name type="scientific">Diaphorina citri</name>
    <name type="common">Asian citrus psyllid</name>
    <dbReference type="NCBI Taxonomy" id="121845"/>
    <lineage>
        <taxon>Eukaryota</taxon>
        <taxon>Metazoa</taxon>
        <taxon>Ecdysozoa</taxon>
        <taxon>Arthropoda</taxon>
        <taxon>Hexapoda</taxon>
        <taxon>Insecta</taxon>
        <taxon>Pterygota</taxon>
        <taxon>Neoptera</taxon>
        <taxon>Paraneoptera</taxon>
        <taxon>Hemiptera</taxon>
        <taxon>Sternorrhyncha</taxon>
        <taxon>Psylloidea</taxon>
        <taxon>Psyllidae</taxon>
        <taxon>Diaphorininae</taxon>
        <taxon>Diaphorina</taxon>
    </lineage>
</organism>
<dbReference type="PaxDb" id="121845-A0A3Q0JBA7"/>
<dbReference type="RefSeq" id="XP_026685724.1">
    <property type="nucleotide sequence ID" value="XM_026829923.1"/>
</dbReference>
<keyword evidence="1" id="KW-1185">Reference proteome</keyword>
<evidence type="ECO:0000313" key="1">
    <source>
        <dbReference type="Proteomes" id="UP000079169"/>
    </source>
</evidence>
<dbReference type="AlphaFoldDB" id="A0A3Q0JBA7"/>
<proteinExistence type="predicted"/>
<protein>
    <submittedName>
        <fullName evidence="2">Uncharacterized protein LOC113471052</fullName>
    </submittedName>
</protein>
<reference evidence="2" key="1">
    <citation type="submission" date="2025-08" db="UniProtKB">
        <authorList>
            <consortium name="RefSeq"/>
        </authorList>
    </citation>
    <scope>IDENTIFICATION</scope>
</reference>
<dbReference type="GeneID" id="113471052"/>
<gene>
    <name evidence="2" type="primary">LOC113471052</name>
</gene>
<evidence type="ECO:0000313" key="2">
    <source>
        <dbReference type="RefSeq" id="XP_026685724.1"/>
    </source>
</evidence>
<dbReference type="KEGG" id="dci:113471052"/>
<sequence length="268" mass="29718">MLMDKSFLKQGITLYNKLPPAVRGQPAQDRWLKSSEKYRLTNGAPSTSNPETFVPPTLPTDPSPASNFFIPEFFPYLKKPQIPFNNEIVASQSSPSNPATDNVPSESNDAMDMAVENLPTQVHSSTPPPTDIPEDEDMVCENSGKSTKRTLSPLQTSSKVEEKKVKLNQEFHKDFVEAVDTSILLANSSISKIDILKLFRETKNARNKLSIVSNFGLDLSELKEVFSTLSTMKIPPALKTRTKALLKLVDNQADVTDTEKSDNESVNM</sequence>